<keyword evidence="3" id="KW-1185">Reference proteome</keyword>
<proteinExistence type="predicted"/>
<dbReference type="AlphaFoldDB" id="A0A5N6LWT4"/>
<evidence type="ECO:0000256" key="1">
    <source>
        <dbReference type="SAM" id="MobiDB-lite"/>
    </source>
</evidence>
<reference evidence="2 3" key="1">
    <citation type="submission" date="2019-05" db="EMBL/GenBank/DDBJ databases">
        <title>Mikania micrantha, genome provides insights into the molecular mechanism of rapid growth.</title>
        <authorList>
            <person name="Liu B."/>
        </authorList>
    </citation>
    <scope>NUCLEOTIDE SEQUENCE [LARGE SCALE GENOMIC DNA]</scope>
    <source>
        <strain evidence="2">NLD-2019</strain>
        <tissue evidence="2">Leaf</tissue>
    </source>
</reference>
<feature type="region of interest" description="Disordered" evidence="1">
    <location>
        <begin position="476"/>
        <end position="501"/>
    </location>
</feature>
<dbReference type="Pfam" id="PF02992">
    <property type="entry name" value="Transposase_21"/>
    <property type="match status" value="1"/>
</dbReference>
<dbReference type="EMBL" id="SZYD01000018">
    <property type="protein sequence ID" value="KAD2805775.1"/>
    <property type="molecule type" value="Genomic_DNA"/>
</dbReference>
<dbReference type="InterPro" id="IPR004242">
    <property type="entry name" value="Transposase_21"/>
</dbReference>
<feature type="compositionally biased region" description="Basic and acidic residues" evidence="1">
    <location>
        <begin position="479"/>
        <end position="492"/>
    </location>
</feature>
<dbReference type="OrthoDB" id="1932595at2759"/>
<organism evidence="2 3">
    <name type="scientific">Mikania micrantha</name>
    <name type="common">bitter vine</name>
    <dbReference type="NCBI Taxonomy" id="192012"/>
    <lineage>
        <taxon>Eukaryota</taxon>
        <taxon>Viridiplantae</taxon>
        <taxon>Streptophyta</taxon>
        <taxon>Embryophyta</taxon>
        <taxon>Tracheophyta</taxon>
        <taxon>Spermatophyta</taxon>
        <taxon>Magnoliopsida</taxon>
        <taxon>eudicotyledons</taxon>
        <taxon>Gunneridae</taxon>
        <taxon>Pentapetalae</taxon>
        <taxon>asterids</taxon>
        <taxon>campanulids</taxon>
        <taxon>Asterales</taxon>
        <taxon>Asteraceae</taxon>
        <taxon>Asteroideae</taxon>
        <taxon>Heliantheae alliance</taxon>
        <taxon>Eupatorieae</taxon>
        <taxon>Mikania</taxon>
    </lineage>
</organism>
<gene>
    <name evidence="2" type="ORF">E3N88_39152</name>
</gene>
<protein>
    <recommendedName>
        <fullName evidence="4">Transposase-associated domain-containing protein</fullName>
    </recommendedName>
</protein>
<evidence type="ECO:0000313" key="3">
    <source>
        <dbReference type="Proteomes" id="UP000326396"/>
    </source>
</evidence>
<sequence length="528" mass="61340">MWASNTHNPPLTNNEMFDALDDVIGEQNTYDENVNEYGDGLDTEFDALFKELNTELYPSNNWMSSLNFLAKLMHIKVINKWTDSSFDQLLEFLRVSFPKENKIPASYYEAKKKLRNIGLGYQSIHACINDCALFWKENSLMQNCHVCNESRCVDKNIKGKKVAQKVLRYFPLTSRLRRRFSSRFTAKDMIWHNIGRSTDGMMRHPVDGKAWQEFDNRYPNFSKEPRNIRLGLAVDGFNPFGNMSQTYSMWPMVLTTYNTPPWLCMKESSFMLTLLIPGPKSPGKDIDVFLRPLVDELKTLCTDGVQMRDAHTKTIFTMRAALLWTINDYPARSSLFGWSGQGLPIHVSGKHPSHGGVKRKRAASELNWSKKSIFFELDYWSSLLLKHNLDVMHVEKNVCESLLGTSLMNEKSKDTPKARQDLEKMGIRKNLWLTKNNKFYQPHAPYSFTPTYRERFCKFIRGTCVNQYKDRKTKLKKHFDKERGHDNTERAKQNPPKGIDPEAWVQVKEGGVPQHVEGWRDMHFKESS</sequence>
<accession>A0A5N6LWT4</accession>
<evidence type="ECO:0008006" key="4">
    <source>
        <dbReference type="Google" id="ProtNLM"/>
    </source>
</evidence>
<dbReference type="PANTHER" id="PTHR10775">
    <property type="entry name" value="OS08G0208400 PROTEIN"/>
    <property type="match status" value="1"/>
</dbReference>
<dbReference type="Proteomes" id="UP000326396">
    <property type="component" value="Linkage Group LG8"/>
</dbReference>
<name>A0A5N6LWT4_9ASTR</name>
<dbReference type="PANTHER" id="PTHR10775:SF185">
    <property type="entry name" value="OS08G0208400 PROTEIN"/>
    <property type="match status" value="1"/>
</dbReference>
<evidence type="ECO:0000313" key="2">
    <source>
        <dbReference type="EMBL" id="KAD2805775.1"/>
    </source>
</evidence>
<comment type="caution">
    <text evidence="2">The sequence shown here is derived from an EMBL/GenBank/DDBJ whole genome shotgun (WGS) entry which is preliminary data.</text>
</comment>